<name>A0A0C9LUE2_9FUNG</name>
<dbReference type="OrthoDB" id="608866at2759"/>
<proteinExistence type="predicted"/>
<sequence length="291" mass="32850">MNSENGPKSMPQGARNIIRSNDSPSLWNLTLSPGWTDQESEALRLAVMKFGIGNWAKIRECQVLPYKTNAQLNLQLQRLLGQQSTAEFAGLHIDPRVIGAKNAKIQGPNIRRKNNCIVNTGNALTKEELKAKVLHNRQHYGIPESEWSTIELPKIENPYLALVRKKEEMMHLKAELQKVQDKIMKLTEKESHSPSNKRASSRGRATSKKATTKCKKAPKSAAEEKAIVDVVSANIPNDMMDDDLAMALALQAQEDQDEQEAEHNEYETKDDEYKPKRRRIARRNEGSSKSQ</sequence>
<feature type="compositionally biased region" description="Basic residues" evidence="1">
    <location>
        <begin position="199"/>
        <end position="218"/>
    </location>
</feature>
<feature type="compositionally biased region" description="Basic and acidic residues" evidence="1">
    <location>
        <begin position="282"/>
        <end position="291"/>
    </location>
</feature>
<dbReference type="CDD" id="cd11660">
    <property type="entry name" value="SANT_TRF"/>
    <property type="match status" value="1"/>
</dbReference>
<keyword evidence="4" id="KW-1185">Reference proteome</keyword>
<gene>
    <name evidence="3" type="ORF">MAM1_0075c04336</name>
</gene>
<reference evidence="3" key="1">
    <citation type="submission" date="2014-09" db="EMBL/GenBank/DDBJ databases">
        <title>Draft genome sequence of an oleaginous Mucoromycotina fungus Mucor ambiguus NBRC6742.</title>
        <authorList>
            <person name="Takeda I."/>
            <person name="Yamane N."/>
            <person name="Morita T."/>
            <person name="Tamano K."/>
            <person name="Machida M."/>
            <person name="Baker S."/>
            <person name="Koike H."/>
        </authorList>
    </citation>
    <scope>NUCLEOTIDE SEQUENCE</scope>
    <source>
        <strain evidence="3">NBRC 6742</strain>
    </source>
</reference>
<feature type="region of interest" description="Disordered" evidence="1">
    <location>
        <begin position="186"/>
        <end position="223"/>
    </location>
</feature>
<feature type="region of interest" description="Disordered" evidence="1">
    <location>
        <begin position="244"/>
        <end position="291"/>
    </location>
</feature>
<feature type="region of interest" description="Disordered" evidence="1">
    <location>
        <begin position="1"/>
        <end position="21"/>
    </location>
</feature>
<dbReference type="PANTHER" id="PTHR41733:SF1">
    <property type="entry name" value="CHROMOSOME UNDETERMINED SCAFFOLD_30, WHOLE GENOME SHOTGUN SEQUENCE"/>
    <property type="match status" value="1"/>
</dbReference>
<dbReference type="STRING" id="91626.A0A0C9LUE2"/>
<dbReference type="InterPro" id="IPR001005">
    <property type="entry name" value="SANT/Myb"/>
</dbReference>
<feature type="domain" description="Myb-like" evidence="2">
    <location>
        <begin position="35"/>
        <end position="80"/>
    </location>
</feature>
<dbReference type="PROSITE" id="PS50090">
    <property type="entry name" value="MYB_LIKE"/>
    <property type="match status" value="1"/>
</dbReference>
<dbReference type="AlphaFoldDB" id="A0A0C9LUE2"/>
<dbReference type="Gene3D" id="1.10.10.60">
    <property type="entry name" value="Homeodomain-like"/>
    <property type="match status" value="1"/>
</dbReference>
<organism evidence="3">
    <name type="scientific">Mucor ambiguus</name>
    <dbReference type="NCBI Taxonomy" id="91626"/>
    <lineage>
        <taxon>Eukaryota</taxon>
        <taxon>Fungi</taxon>
        <taxon>Fungi incertae sedis</taxon>
        <taxon>Mucoromycota</taxon>
        <taxon>Mucoromycotina</taxon>
        <taxon>Mucoromycetes</taxon>
        <taxon>Mucorales</taxon>
        <taxon>Mucorineae</taxon>
        <taxon>Mucoraceae</taxon>
        <taxon>Mucor</taxon>
    </lineage>
</organism>
<dbReference type="InterPro" id="IPR009057">
    <property type="entry name" value="Homeodomain-like_sf"/>
</dbReference>
<dbReference type="EMBL" id="DF836364">
    <property type="protein sequence ID" value="GAN04870.1"/>
    <property type="molecule type" value="Genomic_DNA"/>
</dbReference>
<dbReference type="Pfam" id="PF00249">
    <property type="entry name" value="Myb_DNA-binding"/>
    <property type="match status" value="1"/>
</dbReference>
<dbReference type="PANTHER" id="PTHR41733">
    <property type="entry name" value="UBIQUITIN-ASSOCIATED/TRANSLATION ELONGATION FACTOR EF1B, N-TERMINAL, EUKARYOTE"/>
    <property type="match status" value="1"/>
</dbReference>
<protein>
    <recommendedName>
        <fullName evidence="2">Myb-like domain-containing protein</fullName>
    </recommendedName>
</protein>
<evidence type="ECO:0000313" key="4">
    <source>
        <dbReference type="Proteomes" id="UP000053815"/>
    </source>
</evidence>
<dbReference type="SUPFAM" id="SSF46689">
    <property type="entry name" value="Homeodomain-like"/>
    <property type="match status" value="1"/>
</dbReference>
<feature type="compositionally biased region" description="Basic and acidic residues" evidence="1">
    <location>
        <begin position="261"/>
        <end position="274"/>
    </location>
</feature>
<evidence type="ECO:0000313" key="3">
    <source>
        <dbReference type="EMBL" id="GAN04870.1"/>
    </source>
</evidence>
<accession>A0A0C9LUE2</accession>
<evidence type="ECO:0000259" key="2">
    <source>
        <dbReference type="PROSITE" id="PS50090"/>
    </source>
</evidence>
<dbReference type="Proteomes" id="UP000053815">
    <property type="component" value="Unassembled WGS sequence"/>
</dbReference>
<evidence type="ECO:0000256" key="1">
    <source>
        <dbReference type="SAM" id="MobiDB-lite"/>
    </source>
</evidence>